<dbReference type="AlphaFoldDB" id="D6CZE5"/>
<organism evidence="1 2">
    <name type="scientific">Bacteroides xylanisolvens XB1A</name>
    <dbReference type="NCBI Taxonomy" id="657309"/>
    <lineage>
        <taxon>Bacteria</taxon>
        <taxon>Pseudomonadati</taxon>
        <taxon>Bacteroidota</taxon>
        <taxon>Bacteroidia</taxon>
        <taxon>Bacteroidales</taxon>
        <taxon>Bacteroidaceae</taxon>
        <taxon>Bacteroides</taxon>
    </lineage>
</organism>
<dbReference type="PATRIC" id="fig|657309.4.peg.1289"/>
<reference evidence="1 2" key="1">
    <citation type="submission" date="2010-03" db="EMBL/GenBank/DDBJ databases">
        <title>The genome sequence of Bacteriodes xylanisolvens XB1A.</title>
        <authorList>
            <consortium name="metaHIT consortium -- http://www.metahit.eu/"/>
            <person name="Pajon A."/>
            <person name="Turner K."/>
            <person name="Parkhill J."/>
            <person name="Bernalier A."/>
        </authorList>
    </citation>
    <scope>NUCLEOTIDE SEQUENCE [LARGE SCALE GENOMIC DNA]</scope>
    <source>
        <strain evidence="1 2">XB1A</strain>
    </source>
</reference>
<dbReference type="HOGENOM" id="CLU_039264_1_0_10"/>
<dbReference type="InterPro" id="IPR025048">
    <property type="entry name" value="DUF3987"/>
</dbReference>
<evidence type="ECO:0000313" key="2">
    <source>
        <dbReference type="Proteomes" id="UP000008795"/>
    </source>
</evidence>
<evidence type="ECO:0000313" key="1">
    <source>
        <dbReference type="EMBL" id="CBK67547.1"/>
    </source>
</evidence>
<dbReference type="EMBL" id="FP929033">
    <property type="protein sequence ID" value="CBK67547.1"/>
    <property type="molecule type" value="Genomic_DNA"/>
</dbReference>
<dbReference type="Pfam" id="PF13148">
    <property type="entry name" value="DUF3987"/>
    <property type="match status" value="1"/>
</dbReference>
<proteinExistence type="predicted"/>
<gene>
    <name evidence="1" type="ORF">BXY_24930</name>
</gene>
<name>D6CZE5_9BACE</name>
<sequence length="457" mass="52666">MDMKTSKLTAEGIIGEAVRIGARMSGGEFPIEIFPIKIQRIISSLHDCQGYPVDYVAAAILAAIAVGIGNSHLVQVKRNWLESPILYMALIGRPGANKSHPLSFAFQPFIEHDYCQNQEYQKLYAEYERTMSMSKKERMEAGLDEFPQAPVRRRFLVSDITPEGLSLIHAQNPRGLCLWSDELSAWFKNFNRYNNGSEEQFWLSVFNAKPTISDRKSAQSSIFIRRPYISVIGTIQKKILGELVKGERSSNGFIDRILFVMPESVLKSRWNDRETPEELEIQWQQIINKLIAQDYSLDENNELQPQCLPFDEDAKQRLYGWQHENARQCDMETNDALVGIYCKLEIYIIRFCLIIQLARWTCGECDKHTIDLESVNRAILLTEYFRTTAVKVQTAVSQEQLSELHRNIYLNLPQRFTTAEGIGIAESYGMKEHAFKMFLKRHIGTLFRKENHGEYSK</sequence>
<dbReference type="eggNOG" id="COG0714">
    <property type="taxonomic scope" value="Bacteria"/>
</dbReference>
<evidence type="ECO:0008006" key="3">
    <source>
        <dbReference type="Google" id="ProtNLM"/>
    </source>
</evidence>
<reference evidence="1 2" key="2">
    <citation type="submission" date="2010-03" db="EMBL/GenBank/DDBJ databases">
        <authorList>
            <person name="Pajon A."/>
        </authorList>
    </citation>
    <scope>NUCLEOTIDE SEQUENCE [LARGE SCALE GENOMIC DNA]</scope>
    <source>
        <strain evidence="1 2">XB1A</strain>
    </source>
</reference>
<dbReference type="KEGG" id="bxy:BXY_24930"/>
<dbReference type="Proteomes" id="UP000008795">
    <property type="component" value="Chromosome"/>
</dbReference>
<accession>D6CZE5</accession>
<protein>
    <recommendedName>
        <fullName evidence="3">DUF3987 domain-containing protein</fullName>
    </recommendedName>
</protein>